<dbReference type="HOGENOM" id="CLU_015846_3_0_1"/>
<reference evidence="7" key="1">
    <citation type="journal article" date="2015" name="BMC Genomics">
        <title>Genomic and transcriptomic analysis of the endophytic fungus Pestalotiopsis fici reveals its lifestyle and high potential for synthesis of natural products.</title>
        <authorList>
            <person name="Wang X."/>
            <person name="Zhang X."/>
            <person name="Liu L."/>
            <person name="Xiang M."/>
            <person name="Wang W."/>
            <person name="Sun X."/>
            <person name="Che Y."/>
            <person name="Guo L."/>
            <person name="Liu G."/>
            <person name="Guo L."/>
            <person name="Wang C."/>
            <person name="Yin W.B."/>
            <person name="Stadler M."/>
            <person name="Zhang X."/>
            <person name="Liu X."/>
        </authorList>
    </citation>
    <scope>NUCLEOTIDE SEQUENCE [LARGE SCALE GENOMIC DNA]</scope>
    <source>
        <strain evidence="7">W106-1 / CGMCC3.15140</strain>
    </source>
</reference>
<dbReference type="Proteomes" id="UP000030651">
    <property type="component" value="Unassembled WGS sequence"/>
</dbReference>
<accession>W3XEG3</accession>
<gene>
    <name evidence="6" type="ORF">PFICI_05462</name>
</gene>
<evidence type="ECO:0000313" key="7">
    <source>
        <dbReference type="Proteomes" id="UP000030651"/>
    </source>
</evidence>
<dbReference type="GeneID" id="19270475"/>
<dbReference type="RefSeq" id="XP_007832234.1">
    <property type="nucleotide sequence ID" value="XM_007834043.1"/>
</dbReference>
<dbReference type="InterPro" id="IPR015424">
    <property type="entry name" value="PyrdxlP-dep_Trfase"/>
</dbReference>
<dbReference type="InParanoid" id="W3XEG3"/>
<dbReference type="KEGG" id="pfy:PFICI_05462"/>
<dbReference type="GO" id="GO:0030170">
    <property type="term" value="F:pyridoxal phosphate binding"/>
    <property type="evidence" value="ECO:0007669"/>
    <property type="project" value="InterPro"/>
</dbReference>
<proteinExistence type="inferred from homology"/>
<comment type="similarity">
    <text evidence="2">Belongs to the class-II pyridoxal-phosphate-dependent aminotransferase family. BioF subfamily.</text>
</comment>
<dbReference type="Pfam" id="PF00155">
    <property type="entry name" value="Aminotran_1_2"/>
    <property type="match status" value="1"/>
</dbReference>
<dbReference type="OrthoDB" id="2382073at2759"/>
<evidence type="ECO:0000256" key="1">
    <source>
        <dbReference type="ARBA" id="ARBA00001933"/>
    </source>
</evidence>
<dbReference type="Gene3D" id="3.40.640.10">
    <property type="entry name" value="Type I PLP-dependent aspartate aminotransferase-like (Major domain)"/>
    <property type="match status" value="1"/>
</dbReference>
<evidence type="ECO:0000256" key="4">
    <source>
        <dbReference type="ARBA" id="ARBA00022898"/>
    </source>
</evidence>
<dbReference type="InterPro" id="IPR015422">
    <property type="entry name" value="PyrdxlP-dep_Trfase_small"/>
</dbReference>
<sequence length="460" mass="49826">MARLDEILGDTLERRKKAGRLRQLTVRSPEKIDFSSNDYLSLAADTELQRKILARLEERICATERGEVARGILGSGGSRLLDGNSEFAEQLEEKIAGFHGAPAALLFNSAYDANVGLLQCVPQPGDVILYDEAIHASSHEGMRLSRASAKIPFAHDSMTTADSDSPNTGSHEGLEQVLQNLTKGHQGRAVREGSRNVFICVEGIYSMDGSVAHLARVVDLVEKWLPRQNGYIIVDEAHSVGVLGPQGRGLVSALGLETKIWAIVQGFGKALGSAGGVVLCSHTTRAYLVNYARTLIYTTSPAYSSLVSLDTIYDYLLAGNGDCRHDQLQQLIAHTWHLLQAMCSRLAAAAASTTDAALVRVDRLQAKSPIIPIYTSSPRSLAAWCQQRGFMVRPIVAPTVPAGTERVRICLHAMNSIGQVDALITTIEHWAREQKCLSTAQHMTSPGTVTGHSVLLKSNL</sequence>
<evidence type="ECO:0000256" key="3">
    <source>
        <dbReference type="ARBA" id="ARBA00022679"/>
    </source>
</evidence>
<dbReference type="EMBL" id="KI912111">
    <property type="protein sequence ID" value="ETS83586.1"/>
    <property type="molecule type" value="Genomic_DNA"/>
</dbReference>
<keyword evidence="4" id="KW-0663">Pyridoxal phosphate</keyword>
<dbReference type="OMA" id="GTHEYCD"/>
<dbReference type="eggNOG" id="KOG1359">
    <property type="taxonomic scope" value="Eukaryota"/>
</dbReference>
<dbReference type="SUPFAM" id="SSF53383">
    <property type="entry name" value="PLP-dependent transferases"/>
    <property type="match status" value="1"/>
</dbReference>
<dbReference type="GO" id="GO:0016740">
    <property type="term" value="F:transferase activity"/>
    <property type="evidence" value="ECO:0007669"/>
    <property type="project" value="UniProtKB-KW"/>
</dbReference>
<keyword evidence="3" id="KW-0808">Transferase</keyword>
<organism evidence="6 7">
    <name type="scientific">Pestalotiopsis fici (strain W106-1 / CGMCC3.15140)</name>
    <dbReference type="NCBI Taxonomy" id="1229662"/>
    <lineage>
        <taxon>Eukaryota</taxon>
        <taxon>Fungi</taxon>
        <taxon>Dikarya</taxon>
        <taxon>Ascomycota</taxon>
        <taxon>Pezizomycotina</taxon>
        <taxon>Sordariomycetes</taxon>
        <taxon>Xylariomycetidae</taxon>
        <taxon>Amphisphaeriales</taxon>
        <taxon>Sporocadaceae</taxon>
        <taxon>Pestalotiopsis</taxon>
    </lineage>
</organism>
<keyword evidence="7" id="KW-1185">Reference proteome</keyword>
<dbReference type="InterPro" id="IPR004839">
    <property type="entry name" value="Aminotransferase_I/II_large"/>
</dbReference>
<feature type="domain" description="Aminotransferase class I/classII large" evidence="5">
    <location>
        <begin position="30"/>
        <end position="426"/>
    </location>
</feature>
<evidence type="ECO:0000256" key="2">
    <source>
        <dbReference type="ARBA" id="ARBA00010008"/>
    </source>
</evidence>
<dbReference type="AlphaFoldDB" id="W3XEG3"/>
<evidence type="ECO:0000313" key="6">
    <source>
        <dbReference type="EMBL" id="ETS83586.1"/>
    </source>
</evidence>
<protein>
    <recommendedName>
        <fullName evidence="5">Aminotransferase class I/classII large domain-containing protein</fullName>
    </recommendedName>
</protein>
<name>W3XEG3_PESFW</name>
<dbReference type="GO" id="GO:0009102">
    <property type="term" value="P:biotin biosynthetic process"/>
    <property type="evidence" value="ECO:0007669"/>
    <property type="project" value="TreeGrafter"/>
</dbReference>
<dbReference type="InterPro" id="IPR015421">
    <property type="entry name" value="PyrdxlP-dep_Trfase_major"/>
</dbReference>
<dbReference type="Gene3D" id="3.90.1150.10">
    <property type="entry name" value="Aspartate Aminotransferase, domain 1"/>
    <property type="match status" value="1"/>
</dbReference>
<evidence type="ECO:0000259" key="5">
    <source>
        <dbReference type="Pfam" id="PF00155"/>
    </source>
</evidence>
<dbReference type="PANTHER" id="PTHR13693:SF77">
    <property type="entry name" value="8-AMINO-7-OXONONANOATE SYNTHASE"/>
    <property type="match status" value="1"/>
</dbReference>
<dbReference type="PANTHER" id="PTHR13693">
    <property type="entry name" value="CLASS II AMINOTRANSFERASE/8-AMINO-7-OXONONANOATE SYNTHASE"/>
    <property type="match status" value="1"/>
</dbReference>
<dbReference type="InterPro" id="IPR050087">
    <property type="entry name" value="AON_synthase_class-II"/>
</dbReference>
<dbReference type="STRING" id="1229662.W3XEG3"/>
<comment type="cofactor">
    <cofactor evidence="1">
        <name>pyridoxal 5'-phosphate</name>
        <dbReference type="ChEBI" id="CHEBI:597326"/>
    </cofactor>
</comment>